<dbReference type="Proteomes" id="UP001063166">
    <property type="component" value="Unassembled WGS sequence"/>
</dbReference>
<evidence type="ECO:0000313" key="1">
    <source>
        <dbReference type="EMBL" id="GLB39774.1"/>
    </source>
</evidence>
<accession>A0A9P3ULX2</accession>
<dbReference type="Pfam" id="PF12296">
    <property type="entry name" value="HsbA"/>
    <property type="match status" value="1"/>
</dbReference>
<dbReference type="InterPro" id="IPR021054">
    <property type="entry name" value="Cell_wall_mannoprotein_1"/>
</dbReference>
<proteinExistence type="predicted"/>
<protein>
    <submittedName>
        <fullName evidence="1">Hydrophobic surface binding protein</fullName>
    </submittedName>
</protein>
<dbReference type="OrthoDB" id="3485059at2759"/>
<reference evidence="1" key="1">
    <citation type="submission" date="2022-07" db="EMBL/GenBank/DDBJ databases">
        <title>The genome of Lyophyllum shimeji provides insight into the initial evolution of ectomycorrhizal fungal genome.</title>
        <authorList>
            <person name="Kobayashi Y."/>
            <person name="Shibata T."/>
            <person name="Hirakawa H."/>
            <person name="Shigenobu S."/>
            <person name="Nishiyama T."/>
            <person name="Yamada A."/>
            <person name="Hasebe M."/>
            <person name="Kawaguchi M."/>
        </authorList>
    </citation>
    <scope>NUCLEOTIDE SEQUENCE</scope>
    <source>
        <strain evidence="1">AT787</strain>
    </source>
</reference>
<evidence type="ECO:0000313" key="2">
    <source>
        <dbReference type="Proteomes" id="UP001063166"/>
    </source>
</evidence>
<organism evidence="1 2">
    <name type="scientific">Lyophyllum shimeji</name>
    <name type="common">Hon-shimeji</name>
    <name type="synonym">Tricholoma shimeji</name>
    <dbReference type="NCBI Taxonomy" id="47721"/>
    <lineage>
        <taxon>Eukaryota</taxon>
        <taxon>Fungi</taxon>
        <taxon>Dikarya</taxon>
        <taxon>Basidiomycota</taxon>
        <taxon>Agaricomycotina</taxon>
        <taxon>Agaricomycetes</taxon>
        <taxon>Agaricomycetidae</taxon>
        <taxon>Agaricales</taxon>
        <taxon>Tricholomatineae</taxon>
        <taxon>Lyophyllaceae</taxon>
        <taxon>Lyophyllum</taxon>
    </lineage>
</organism>
<dbReference type="AlphaFoldDB" id="A0A9P3ULX2"/>
<dbReference type="Gene3D" id="1.20.1280.140">
    <property type="match status" value="1"/>
</dbReference>
<name>A0A9P3ULX2_LYOSH</name>
<sequence length="193" mass="20115">MLKRGGTCYFGDEDLRRQYKRVREVDVHNGVADITSIATLTSAFNNSVSEFPSTGGTVFQYLALHASATGMSTTIDLATADVKALPVPVSEADGQLILTAAATLTPMITDTLNNIVAKKAAFIALPFSIQVIGMVMPVAVPALVKQDLIKGNASASALSSALVALMPADLVPAGSILKNQVDTAFAQTIAAYT</sequence>
<comment type="caution">
    <text evidence="1">The sequence shown here is derived from an EMBL/GenBank/DDBJ whole genome shotgun (WGS) entry which is preliminary data.</text>
</comment>
<dbReference type="EMBL" id="BRPK01000007">
    <property type="protein sequence ID" value="GLB39774.1"/>
    <property type="molecule type" value="Genomic_DNA"/>
</dbReference>
<keyword evidence="2" id="KW-1185">Reference proteome</keyword>
<gene>
    <name evidence="1" type="ORF">LshimejAT787_0702840</name>
</gene>